<keyword evidence="1" id="KW-0560">Oxidoreductase</keyword>
<dbReference type="GeneID" id="63780624"/>
<comment type="caution">
    <text evidence="3">The sequence shown here is derived from an EMBL/GenBank/DDBJ whole genome shotgun (WGS) entry which is preliminary data.</text>
</comment>
<dbReference type="InterPro" id="IPR042098">
    <property type="entry name" value="TauD-like_sf"/>
</dbReference>
<dbReference type="EMBL" id="MCFJ01000017">
    <property type="protein sequence ID" value="ORY58077.1"/>
    <property type="molecule type" value="Genomic_DNA"/>
</dbReference>
<feature type="domain" description="TauD/TfdA-like" evidence="2">
    <location>
        <begin position="198"/>
        <end position="442"/>
    </location>
</feature>
<protein>
    <recommendedName>
        <fullName evidence="2">TauD/TfdA-like domain-containing protein</fullName>
    </recommendedName>
</protein>
<evidence type="ECO:0000313" key="3">
    <source>
        <dbReference type="EMBL" id="ORY58077.1"/>
    </source>
</evidence>
<dbReference type="GO" id="GO:0016491">
    <property type="term" value="F:oxidoreductase activity"/>
    <property type="evidence" value="ECO:0007669"/>
    <property type="project" value="UniProtKB-KW"/>
</dbReference>
<organism evidence="3 4">
    <name type="scientific">Pseudomassariella vexata</name>
    <dbReference type="NCBI Taxonomy" id="1141098"/>
    <lineage>
        <taxon>Eukaryota</taxon>
        <taxon>Fungi</taxon>
        <taxon>Dikarya</taxon>
        <taxon>Ascomycota</taxon>
        <taxon>Pezizomycotina</taxon>
        <taxon>Sordariomycetes</taxon>
        <taxon>Xylariomycetidae</taxon>
        <taxon>Amphisphaeriales</taxon>
        <taxon>Pseudomassariaceae</taxon>
        <taxon>Pseudomassariella</taxon>
    </lineage>
</organism>
<sequence>MSKAKKFDQIEFSRLGDLVPIDVPGDMDEMTYVANASNFRRALLNTFGRPDWNASEMIAAKEDTCLTYRGYVQFLQTDLMNVYPVGDKRSKTKFRNGVGTIAKQMLGGGDAFSRAVNERFGDHPLPTESRFKTPWHCAVAFCMDGTLLSGHRSEFDSNPNFELVYEHGHRRTHVPCGLMIRPVLSATGSKRPSIETIDAQKVRTLSEHNSLVMLRGFYGTTDRDRFVSKATEFGTPLPRKFGLVLEVKDRGADQRDFNGTFSAEGMPFHYDGVFKTEKRPRGDGQGEELVQFFTAVTPSPNNTGFTLFSPSSRIWPLLPCGPPLSQLQKLTWLVETKSFDGAKLNGLPLVIPHPTIGTPCLRYHEPWPQFKTAFESILVEIEGISRESGAIICATLDSLLYDRRVCYWHSWEKGDVLVSDNIASLHTRSSFTAGADRELWRIHLD</sequence>
<dbReference type="STRING" id="1141098.A0A1Y2DFV1"/>
<evidence type="ECO:0000313" key="4">
    <source>
        <dbReference type="Proteomes" id="UP000193689"/>
    </source>
</evidence>
<dbReference type="SUPFAM" id="SSF51197">
    <property type="entry name" value="Clavaminate synthase-like"/>
    <property type="match status" value="1"/>
</dbReference>
<accession>A0A1Y2DFV1</accession>
<proteinExistence type="predicted"/>
<evidence type="ECO:0000259" key="2">
    <source>
        <dbReference type="Pfam" id="PF02668"/>
    </source>
</evidence>
<gene>
    <name evidence="3" type="ORF">BCR38DRAFT_489563</name>
</gene>
<dbReference type="PANTHER" id="PTHR37285:SF5">
    <property type="entry name" value="SPORE WALL MATURATION PROTEIN DIT1"/>
    <property type="match status" value="1"/>
</dbReference>
<dbReference type="RefSeq" id="XP_040711112.1">
    <property type="nucleotide sequence ID" value="XM_040864412.1"/>
</dbReference>
<dbReference type="InParanoid" id="A0A1Y2DFV1"/>
<dbReference type="AlphaFoldDB" id="A0A1Y2DFV1"/>
<dbReference type="Proteomes" id="UP000193689">
    <property type="component" value="Unassembled WGS sequence"/>
</dbReference>
<reference evidence="3 4" key="1">
    <citation type="submission" date="2016-07" db="EMBL/GenBank/DDBJ databases">
        <title>Pervasive Adenine N6-methylation of Active Genes in Fungi.</title>
        <authorList>
            <consortium name="DOE Joint Genome Institute"/>
            <person name="Mondo S.J."/>
            <person name="Dannebaum R.O."/>
            <person name="Kuo R.C."/>
            <person name="Labutti K."/>
            <person name="Haridas S."/>
            <person name="Kuo A."/>
            <person name="Salamov A."/>
            <person name="Ahrendt S.R."/>
            <person name="Lipzen A."/>
            <person name="Sullivan W."/>
            <person name="Andreopoulos W.B."/>
            <person name="Clum A."/>
            <person name="Lindquist E."/>
            <person name="Daum C."/>
            <person name="Ramamoorthy G.K."/>
            <person name="Gryganskyi A."/>
            <person name="Culley D."/>
            <person name="Magnuson J.K."/>
            <person name="James T.Y."/>
            <person name="O'Malley M.A."/>
            <person name="Stajich J.E."/>
            <person name="Spatafora J.W."/>
            <person name="Visel A."/>
            <person name="Grigoriev I.V."/>
        </authorList>
    </citation>
    <scope>NUCLEOTIDE SEQUENCE [LARGE SCALE GENOMIC DNA]</scope>
    <source>
        <strain evidence="3 4">CBS 129021</strain>
    </source>
</reference>
<dbReference type="Pfam" id="PF05141">
    <property type="entry name" value="DIT1_PvcA"/>
    <property type="match status" value="1"/>
</dbReference>
<dbReference type="InterPro" id="IPR003819">
    <property type="entry name" value="TauD/TfdA-like"/>
</dbReference>
<dbReference type="OrthoDB" id="429813at2759"/>
<evidence type="ECO:0000256" key="1">
    <source>
        <dbReference type="ARBA" id="ARBA00023002"/>
    </source>
</evidence>
<keyword evidence="4" id="KW-1185">Reference proteome</keyword>
<dbReference type="InterPro" id="IPR007817">
    <property type="entry name" value="Isocyanide_synthase_DIT1"/>
</dbReference>
<dbReference type="Pfam" id="PF02668">
    <property type="entry name" value="TauD"/>
    <property type="match status" value="1"/>
</dbReference>
<dbReference type="Gene3D" id="3.60.130.10">
    <property type="entry name" value="Clavaminate synthase-like"/>
    <property type="match status" value="1"/>
</dbReference>
<dbReference type="PANTHER" id="PTHR37285">
    <property type="entry name" value="SPORE WALL MATURATION PROTEIN DIT1"/>
    <property type="match status" value="1"/>
</dbReference>
<name>A0A1Y2DFV1_9PEZI</name>